<organism evidence="6 7">
    <name type="scientific">Daphnia galeata</name>
    <dbReference type="NCBI Taxonomy" id="27404"/>
    <lineage>
        <taxon>Eukaryota</taxon>
        <taxon>Metazoa</taxon>
        <taxon>Ecdysozoa</taxon>
        <taxon>Arthropoda</taxon>
        <taxon>Crustacea</taxon>
        <taxon>Branchiopoda</taxon>
        <taxon>Diplostraca</taxon>
        <taxon>Cladocera</taxon>
        <taxon>Anomopoda</taxon>
        <taxon>Daphniidae</taxon>
        <taxon>Daphnia</taxon>
    </lineage>
</organism>
<dbReference type="SMART" id="SM00131">
    <property type="entry name" value="KU"/>
    <property type="match status" value="1"/>
</dbReference>
<gene>
    <name evidence="6" type="ORF">DGAL_LOCUS3742</name>
</gene>
<dbReference type="OrthoDB" id="4473401at2759"/>
<sequence>MLAIRSLIVVFILLAVASLFVSAAPAPNRNARSAPGCFLPVSRGVCKGHFGRYYYDSSSRSCQSFVYGGCADNANNFYSLSDCRRTCQN</sequence>
<dbReference type="GO" id="GO:0005615">
    <property type="term" value="C:extracellular space"/>
    <property type="evidence" value="ECO:0007669"/>
    <property type="project" value="TreeGrafter"/>
</dbReference>
<dbReference type="InterPro" id="IPR050098">
    <property type="entry name" value="TFPI/VKTCI-like"/>
</dbReference>
<dbReference type="PANTHER" id="PTHR10083">
    <property type="entry name" value="KUNITZ-TYPE PROTEASE INHIBITOR-RELATED"/>
    <property type="match status" value="1"/>
</dbReference>
<evidence type="ECO:0000256" key="1">
    <source>
        <dbReference type="ARBA" id="ARBA00022690"/>
    </source>
</evidence>
<name>A0A8J2WEA8_9CRUS</name>
<evidence type="ECO:0000259" key="5">
    <source>
        <dbReference type="PROSITE" id="PS50279"/>
    </source>
</evidence>
<comment type="caution">
    <text evidence="6">The sequence shown here is derived from an EMBL/GenBank/DDBJ whole genome shotgun (WGS) entry which is preliminary data.</text>
</comment>
<feature type="domain" description="BPTI/Kunitz inhibitor" evidence="5">
    <location>
        <begin position="37"/>
        <end position="87"/>
    </location>
</feature>
<dbReference type="PROSITE" id="PS50279">
    <property type="entry name" value="BPTI_KUNITZ_2"/>
    <property type="match status" value="1"/>
</dbReference>
<feature type="chain" id="PRO_5035157861" description="BPTI/Kunitz inhibitor domain-containing protein" evidence="4">
    <location>
        <begin position="24"/>
        <end position="89"/>
    </location>
</feature>
<dbReference type="PROSITE" id="PS00280">
    <property type="entry name" value="BPTI_KUNITZ_1"/>
    <property type="match status" value="1"/>
</dbReference>
<evidence type="ECO:0000256" key="3">
    <source>
        <dbReference type="ARBA" id="ARBA00023157"/>
    </source>
</evidence>
<protein>
    <recommendedName>
        <fullName evidence="5">BPTI/Kunitz inhibitor domain-containing protein</fullName>
    </recommendedName>
</protein>
<proteinExistence type="predicted"/>
<keyword evidence="7" id="KW-1185">Reference proteome</keyword>
<dbReference type="AlphaFoldDB" id="A0A8J2WEA8"/>
<feature type="signal peptide" evidence="4">
    <location>
        <begin position="1"/>
        <end position="23"/>
    </location>
</feature>
<dbReference type="InterPro" id="IPR020901">
    <property type="entry name" value="Prtase_inh_Kunz-CS"/>
</dbReference>
<dbReference type="PANTHER" id="PTHR10083:SF328">
    <property type="entry name" value="TISSUE FACTOR PATHWAY INHIBITOR"/>
    <property type="match status" value="1"/>
</dbReference>
<dbReference type="PRINTS" id="PR00759">
    <property type="entry name" value="BASICPTASE"/>
</dbReference>
<evidence type="ECO:0000256" key="4">
    <source>
        <dbReference type="SAM" id="SignalP"/>
    </source>
</evidence>
<keyword evidence="1" id="KW-0646">Protease inhibitor</keyword>
<dbReference type="Pfam" id="PF00014">
    <property type="entry name" value="Kunitz_BPTI"/>
    <property type="match status" value="1"/>
</dbReference>
<dbReference type="InterPro" id="IPR002223">
    <property type="entry name" value="Kunitz_BPTI"/>
</dbReference>
<keyword evidence="2" id="KW-0722">Serine protease inhibitor</keyword>
<reference evidence="6" key="1">
    <citation type="submission" date="2021-11" db="EMBL/GenBank/DDBJ databases">
        <authorList>
            <person name="Schell T."/>
        </authorList>
    </citation>
    <scope>NUCLEOTIDE SEQUENCE</scope>
    <source>
        <strain evidence="6">M5</strain>
    </source>
</reference>
<dbReference type="GO" id="GO:0004867">
    <property type="term" value="F:serine-type endopeptidase inhibitor activity"/>
    <property type="evidence" value="ECO:0007669"/>
    <property type="project" value="UniProtKB-KW"/>
</dbReference>
<dbReference type="EMBL" id="CAKKLH010000057">
    <property type="protein sequence ID" value="CAH0101411.1"/>
    <property type="molecule type" value="Genomic_DNA"/>
</dbReference>
<accession>A0A8J2WEA8</accession>
<keyword evidence="3" id="KW-1015">Disulfide bond</keyword>
<dbReference type="Proteomes" id="UP000789390">
    <property type="component" value="Unassembled WGS sequence"/>
</dbReference>
<evidence type="ECO:0000313" key="7">
    <source>
        <dbReference type="Proteomes" id="UP000789390"/>
    </source>
</evidence>
<evidence type="ECO:0000313" key="6">
    <source>
        <dbReference type="EMBL" id="CAH0101411.1"/>
    </source>
</evidence>
<evidence type="ECO:0000256" key="2">
    <source>
        <dbReference type="ARBA" id="ARBA00022900"/>
    </source>
</evidence>
<dbReference type="CDD" id="cd00109">
    <property type="entry name" value="Kunitz-type"/>
    <property type="match status" value="1"/>
</dbReference>
<dbReference type="Gene3D" id="4.10.410.10">
    <property type="entry name" value="Pancreatic trypsin inhibitor Kunitz domain"/>
    <property type="match status" value="1"/>
</dbReference>
<dbReference type="SUPFAM" id="SSF57362">
    <property type="entry name" value="BPTI-like"/>
    <property type="match status" value="1"/>
</dbReference>
<keyword evidence="4" id="KW-0732">Signal</keyword>
<dbReference type="InterPro" id="IPR036880">
    <property type="entry name" value="Kunitz_BPTI_sf"/>
</dbReference>